<comment type="caution">
    <text evidence="5">The sequence shown here is derived from an EMBL/GenBank/DDBJ whole genome shotgun (WGS) entry which is preliminary data.</text>
</comment>
<dbReference type="PANTHER" id="PTHR13471">
    <property type="entry name" value="TETRATRICOPEPTIDE-LIKE HELICAL"/>
    <property type="match status" value="1"/>
</dbReference>
<evidence type="ECO:0000256" key="3">
    <source>
        <dbReference type="ARBA" id="ARBA00023242"/>
    </source>
</evidence>
<gene>
    <name evidence="5" type="ORF">POLS_LOCUS7458</name>
</gene>
<dbReference type="InterPro" id="IPR013633">
    <property type="entry name" value="NRDE-2"/>
</dbReference>
<dbReference type="Pfam" id="PF08424">
    <property type="entry name" value="NRDE-2"/>
    <property type="match status" value="1"/>
</dbReference>
<proteinExistence type="inferred from homology"/>
<evidence type="ECO:0000313" key="5">
    <source>
        <dbReference type="EMBL" id="CAG8198194.1"/>
    </source>
</evidence>
<dbReference type="GO" id="GO:1902369">
    <property type="term" value="P:negative regulation of RNA catabolic process"/>
    <property type="evidence" value="ECO:0007669"/>
    <property type="project" value="TreeGrafter"/>
</dbReference>
<evidence type="ECO:0000313" key="6">
    <source>
        <dbReference type="Proteomes" id="UP001153618"/>
    </source>
</evidence>
<evidence type="ECO:0000256" key="2">
    <source>
        <dbReference type="ARBA" id="ARBA00009265"/>
    </source>
</evidence>
<evidence type="ECO:0000256" key="1">
    <source>
        <dbReference type="ARBA" id="ARBA00004123"/>
    </source>
</evidence>
<keyword evidence="6" id="KW-1185">Reference proteome</keyword>
<dbReference type="OrthoDB" id="297219at2759"/>
<feature type="compositionally biased region" description="Basic and acidic residues" evidence="4">
    <location>
        <begin position="50"/>
        <end position="68"/>
    </location>
</feature>
<dbReference type="PANTHER" id="PTHR13471:SF0">
    <property type="entry name" value="NUCLEAR EXOSOME REGULATOR NRDE2"/>
    <property type="match status" value="1"/>
</dbReference>
<dbReference type="Proteomes" id="UP001153618">
    <property type="component" value="Unassembled WGS sequence"/>
</dbReference>
<comment type="subcellular location">
    <subcellularLocation>
        <location evidence="1">Nucleus</location>
    </subcellularLocation>
</comment>
<feature type="region of interest" description="Disordered" evidence="4">
    <location>
        <begin position="213"/>
        <end position="240"/>
    </location>
</feature>
<feature type="region of interest" description="Disordered" evidence="4">
    <location>
        <begin position="1"/>
        <end position="82"/>
    </location>
</feature>
<sequence length="1102" mass="124072">MDSSGPQDVPRFASFRPLTAPPSAANPSDHDDARRSGRSSSRASRRSHRSRQESKRRSREASQARHAAEQAGSRNAVAPEPTVATEVNADFLLDAQGDRDIARYGPSQYELPSYNRAGQGFVVGAPGKRITRESRHENALVFDDAAGLASTKHLSAANLAALDLASPDIIQKAASTRSLSQFPDTDHLRDFIPTEGMLPWAEESTATLMDDIRSPEKSDFPKAEGTVKESSEASSDSTPTETAILFRNNELSEQVHLDPGNITAWLQLAEHQELLLVGARSGGAPLSKSEAQALAEARLSIYEKGIDSNPASPQIDRLLLGRMEQGARVWDNWKVISEWEDTLTLYPNFISVWMGYLDHVQRGPDNSTFEKCFGRFKYCLELISCYGSGLYKNQIRSYLFLRLTLFLRESGYTEQAVGLWQAVLDFTCFRPSQIGTGYDAVLAFGEYWTSQTARIGEPGWIGWNQGGKSSLHEDEDNSSPQTHADVSETFKTWALSERGQMAKTRLPSGTFDATQKDAADQVVLDDDCKEILPYFLDYTLSFEPLINAFMHFCHLPSLAMPQNIRDARLWSGDSYLRNEYMDDPKSTIADWIKFQHSGESTTTVKPFAFPHHNFLQSTHTLFADPNTWFSSLPKWVETNSHASSVLDPQFVQRVLFVLTDKYEDTWLGEYALALAFACSNRQGKKYAKHVLSKRSSDMWFYNAAALMNWRTEDRPFAVKVWTIALALFQEPEDKYLRGSATLWNSWIWELLSEGRNGQASYLLQAIPSKTIDLTSYSAADGTELDPITFLRVQKYLVAAQQHAIAHNDPQAYSSHTDCLAIALYLTDHSLQLVLKVYDDAVRSLNGLDENVTTFATELLFQARARLVYLWVDTKKGQFKPSEIRQVFLESLRYFPHNTIFLSLLKWNDARVNPMDRTRDILSVTTGTGTQTPDHLGLKHRIPITTHLFNIYVEMGRPVVLGTTAHSVRAAFERAIDDSSITIGNTRAHKDIHEVGSSASGQSNLTLWRLYLTFELYGQRNVARAREVFFRALGFCPWSKELYMFAFEHLRADLTAMLPPCWDNTEGEANSAGFSSADLRALYAKMQQSGFRIHREVDSFWED</sequence>
<organism evidence="5 6">
    <name type="scientific">Penicillium olsonii</name>
    <dbReference type="NCBI Taxonomy" id="99116"/>
    <lineage>
        <taxon>Eukaryota</taxon>
        <taxon>Fungi</taxon>
        <taxon>Dikarya</taxon>
        <taxon>Ascomycota</taxon>
        <taxon>Pezizomycotina</taxon>
        <taxon>Eurotiomycetes</taxon>
        <taxon>Eurotiomycetidae</taxon>
        <taxon>Eurotiales</taxon>
        <taxon>Aspergillaceae</taxon>
        <taxon>Penicillium</taxon>
    </lineage>
</organism>
<feature type="compositionally biased region" description="Basic and acidic residues" evidence="4">
    <location>
        <begin position="213"/>
        <end position="231"/>
    </location>
</feature>
<accession>A0A9W4I033</accession>
<keyword evidence="3" id="KW-0539">Nucleus</keyword>
<dbReference type="EMBL" id="CAJVOS010000049">
    <property type="protein sequence ID" value="CAG8198194.1"/>
    <property type="molecule type" value="Genomic_DNA"/>
</dbReference>
<comment type="similarity">
    <text evidence="2">Belongs to the NRDE2 family.</text>
</comment>
<evidence type="ECO:0000256" key="4">
    <source>
        <dbReference type="SAM" id="MobiDB-lite"/>
    </source>
</evidence>
<dbReference type="GO" id="GO:0071013">
    <property type="term" value="C:catalytic step 2 spliceosome"/>
    <property type="evidence" value="ECO:0007669"/>
    <property type="project" value="TreeGrafter"/>
</dbReference>
<reference evidence="5" key="1">
    <citation type="submission" date="2021-07" db="EMBL/GenBank/DDBJ databases">
        <authorList>
            <person name="Branca A.L. A."/>
        </authorList>
    </citation>
    <scope>NUCLEOTIDE SEQUENCE</scope>
</reference>
<dbReference type="AlphaFoldDB" id="A0A9W4I033"/>
<dbReference type="GO" id="GO:0031048">
    <property type="term" value="P:regulatory ncRNA-mediated heterochromatin formation"/>
    <property type="evidence" value="ECO:0007669"/>
    <property type="project" value="TreeGrafter"/>
</dbReference>
<name>A0A9W4I033_PENOL</name>
<protein>
    <submittedName>
        <fullName evidence="5">Uncharacterized protein</fullName>
    </submittedName>
</protein>